<dbReference type="SUPFAM" id="SSF53756">
    <property type="entry name" value="UDP-Glycosyltransferase/glycogen phosphorylase"/>
    <property type="match status" value="1"/>
</dbReference>
<dbReference type="RefSeq" id="WP_376860314.1">
    <property type="nucleotide sequence ID" value="NZ_JBHSLA010000003.1"/>
</dbReference>
<gene>
    <name evidence="3" type="ORF">ACFPH8_09025</name>
</gene>
<organism evidence="3 4">
    <name type="scientific">Bizionia hallyeonensis</name>
    <dbReference type="NCBI Taxonomy" id="1123757"/>
    <lineage>
        <taxon>Bacteria</taxon>
        <taxon>Pseudomonadati</taxon>
        <taxon>Bacteroidota</taxon>
        <taxon>Flavobacteriia</taxon>
        <taxon>Flavobacteriales</taxon>
        <taxon>Flavobacteriaceae</taxon>
        <taxon>Bizionia</taxon>
    </lineage>
</organism>
<keyword evidence="3" id="KW-0808">Transferase</keyword>
<dbReference type="PANTHER" id="PTHR45947">
    <property type="entry name" value="SULFOQUINOVOSYL TRANSFERASE SQD2"/>
    <property type="match status" value="1"/>
</dbReference>
<keyword evidence="4" id="KW-1185">Reference proteome</keyword>
<sequence>MALDTLIKVRHIFQSYPIFYQPYIPPVMDVLRVHPELDFGIQVFQGSADQFVHKMPNYYYRRVFEKTYQIIKKPTYPLNYLEWLLLQQDVHIIHVQDSFLFKKVIGLLHMDASKRPKIVITLRGNDTYVKPWIQNEWKDFYKNCGHQVDAFVVMSTHQKNYLHTNWGIALDTIYVIPISFGNEQAVVPKSVDGSVLKIVSAFRMCWEKNIAGNLQVIRALKARQVPVHYDIYGDGPDAGQVPFLIEQYGLQDRVTYHGSVSNAVLKTHLHTAHIFLQLSHSDALPTSVLEAQALGLPAIVSNSGGLPESIIPNTSGYVVQTSDVEQAADYILELWGDAEKYAHFSEAAIRHAQTNFSVTNEVDRLLALYKTLID</sequence>
<evidence type="ECO:0000259" key="2">
    <source>
        <dbReference type="Pfam" id="PF13439"/>
    </source>
</evidence>
<reference evidence="4" key="1">
    <citation type="journal article" date="2019" name="Int. J. Syst. Evol. Microbiol.">
        <title>The Global Catalogue of Microorganisms (GCM) 10K type strain sequencing project: providing services to taxonomists for standard genome sequencing and annotation.</title>
        <authorList>
            <consortium name="The Broad Institute Genomics Platform"/>
            <consortium name="The Broad Institute Genome Sequencing Center for Infectious Disease"/>
            <person name="Wu L."/>
            <person name="Ma J."/>
        </authorList>
    </citation>
    <scope>NUCLEOTIDE SEQUENCE [LARGE SCALE GENOMIC DNA]</scope>
    <source>
        <strain evidence="4">JCM 17978</strain>
    </source>
</reference>
<evidence type="ECO:0000313" key="4">
    <source>
        <dbReference type="Proteomes" id="UP001596162"/>
    </source>
</evidence>
<evidence type="ECO:0000313" key="3">
    <source>
        <dbReference type="EMBL" id="MFC5195467.1"/>
    </source>
</evidence>
<dbReference type="EC" id="2.4.-.-" evidence="3"/>
<dbReference type="Pfam" id="PF13439">
    <property type="entry name" value="Glyco_transf_4"/>
    <property type="match status" value="1"/>
</dbReference>
<dbReference type="InterPro" id="IPR001296">
    <property type="entry name" value="Glyco_trans_1"/>
</dbReference>
<dbReference type="InterPro" id="IPR028098">
    <property type="entry name" value="Glyco_trans_4-like_N"/>
</dbReference>
<accession>A0ABW0C5H4</accession>
<dbReference type="Gene3D" id="3.40.50.2000">
    <property type="entry name" value="Glycogen Phosphorylase B"/>
    <property type="match status" value="2"/>
</dbReference>
<evidence type="ECO:0000259" key="1">
    <source>
        <dbReference type="Pfam" id="PF00534"/>
    </source>
</evidence>
<name>A0ABW0C5H4_9FLAO</name>
<dbReference type="Proteomes" id="UP001596162">
    <property type="component" value="Unassembled WGS sequence"/>
</dbReference>
<proteinExistence type="predicted"/>
<dbReference type="CDD" id="cd03801">
    <property type="entry name" value="GT4_PimA-like"/>
    <property type="match status" value="1"/>
</dbReference>
<dbReference type="EMBL" id="JBHSLA010000003">
    <property type="protein sequence ID" value="MFC5195467.1"/>
    <property type="molecule type" value="Genomic_DNA"/>
</dbReference>
<dbReference type="InterPro" id="IPR050194">
    <property type="entry name" value="Glycosyltransferase_grp1"/>
</dbReference>
<feature type="domain" description="Glycosyl transferase family 1" evidence="1">
    <location>
        <begin position="197"/>
        <end position="350"/>
    </location>
</feature>
<dbReference type="PANTHER" id="PTHR45947:SF3">
    <property type="entry name" value="SULFOQUINOVOSYL TRANSFERASE SQD2"/>
    <property type="match status" value="1"/>
</dbReference>
<dbReference type="Pfam" id="PF00534">
    <property type="entry name" value="Glycos_transf_1"/>
    <property type="match status" value="1"/>
</dbReference>
<keyword evidence="3" id="KW-0328">Glycosyltransferase</keyword>
<comment type="caution">
    <text evidence="3">The sequence shown here is derived from an EMBL/GenBank/DDBJ whole genome shotgun (WGS) entry which is preliminary data.</text>
</comment>
<protein>
    <submittedName>
        <fullName evidence="3">Glycosyltransferase family 4 protein</fullName>
        <ecNumber evidence="3">2.4.-.-</ecNumber>
    </submittedName>
</protein>
<dbReference type="GO" id="GO:0016757">
    <property type="term" value="F:glycosyltransferase activity"/>
    <property type="evidence" value="ECO:0007669"/>
    <property type="project" value="UniProtKB-KW"/>
</dbReference>
<feature type="domain" description="Glycosyltransferase subfamily 4-like N-terminal" evidence="2">
    <location>
        <begin position="63"/>
        <end position="177"/>
    </location>
</feature>